<dbReference type="InterPro" id="IPR036374">
    <property type="entry name" value="OxRdtase_Mopterin-bd_sf"/>
</dbReference>
<organism evidence="3 4">
    <name type="scientific">Peterkaempfera bronchialis</name>
    <dbReference type="NCBI Taxonomy" id="2126346"/>
    <lineage>
        <taxon>Bacteria</taxon>
        <taxon>Bacillati</taxon>
        <taxon>Actinomycetota</taxon>
        <taxon>Actinomycetes</taxon>
        <taxon>Kitasatosporales</taxon>
        <taxon>Streptomycetaceae</taxon>
        <taxon>Peterkaempfera</taxon>
    </lineage>
</organism>
<dbReference type="EMBL" id="CP031264">
    <property type="protein sequence ID" value="AXI77122.1"/>
    <property type="molecule type" value="Genomic_DNA"/>
</dbReference>
<dbReference type="KEGG" id="stri:C7M71_006355"/>
<evidence type="ECO:0000313" key="4">
    <source>
        <dbReference type="Proteomes" id="UP000249340"/>
    </source>
</evidence>
<sequence length="216" mass="24899">MGGMGQFEHQQQGARPEEADPRLPPGQRTQRGWPVLHYGPVPRFKPLTWQFQVFGATASGEKQSWDHERFCALPRITVHGDLHCVTRFSMLDNEWSGVATRTVLELAPPAPDVTHVMVWAEYGYSSNLRLADFADERSLFATHRGGEPLTVEHGFPVRLIVPQLYAWKGPKWVRAVEYMRADRRGFWEERGYHNLGDPWQEQRYSYQERPGDGPEL</sequence>
<dbReference type="Proteomes" id="UP000249340">
    <property type="component" value="Chromosome"/>
</dbReference>
<dbReference type="SUPFAM" id="SSF56524">
    <property type="entry name" value="Oxidoreductase molybdopterin-binding domain"/>
    <property type="match status" value="1"/>
</dbReference>
<dbReference type="PANTHER" id="PTHR43032">
    <property type="entry name" value="PROTEIN-METHIONINE-SULFOXIDE REDUCTASE"/>
    <property type="match status" value="1"/>
</dbReference>
<dbReference type="Gene3D" id="3.90.420.10">
    <property type="entry name" value="Oxidoreductase, molybdopterin-binding domain"/>
    <property type="match status" value="1"/>
</dbReference>
<accession>A0A345STR7</accession>
<evidence type="ECO:0000313" key="3">
    <source>
        <dbReference type="EMBL" id="AXI77122.1"/>
    </source>
</evidence>
<dbReference type="CDD" id="cd02109">
    <property type="entry name" value="arch_bact_SO_family_Moco"/>
    <property type="match status" value="1"/>
</dbReference>
<name>A0A345STR7_9ACTN</name>
<reference evidence="4" key="1">
    <citation type="submission" date="2018-07" db="EMBL/GenBank/DDBJ databases">
        <title>Streptacidiphilus bronchialis DSM 106435 chromosome.</title>
        <authorList>
            <person name="Batra D."/>
            <person name="Gulvik C.A."/>
        </authorList>
    </citation>
    <scope>NUCLEOTIDE SEQUENCE [LARGE SCALE GENOMIC DNA]</scope>
    <source>
        <strain evidence="4">DSM 106435</strain>
    </source>
</reference>
<dbReference type="InterPro" id="IPR000572">
    <property type="entry name" value="OxRdtase_Mopterin-bd_dom"/>
</dbReference>
<feature type="domain" description="Oxidoreductase molybdopterin-binding" evidence="2">
    <location>
        <begin position="39"/>
        <end position="187"/>
    </location>
</feature>
<evidence type="ECO:0000259" key="2">
    <source>
        <dbReference type="Pfam" id="PF00174"/>
    </source>
</evidence>
<protein>
    <submittedName>
        <fullName evidence="3">Sulfite oxidase-like oxidoreductase</fullName>
    </submittedName>
</protein>
<dbReference type="AlphaFoldDB" id="A0A345STR7"/>
<evidence type="ECO:0000256" key="1">
    <source>
        <dbReference type="SAM" id="MobiDB-lite"/>
    </source>
</evidence>
<feature type="region of interest" description="Disordered" evidence="1">
    <location>
        <begin position="1"/>
        <end position="33"/>
    </location>
</feature>
<gene>
    <name evidence="3" type="ORF">C7M71_006355</name>
</gene>
<dbReference type="OrthoDB" id="9795587at2"/>
<proteinExistence type="predicted"/>
<dbReference type="Pfam" id="PF00174">
    <property type="entry name" value="Oxidored_molyb"/>
    <property type="match status" value="1"/>
</dbReference>
<dbReference type="PANTHER" id="PTHR43032:SF4">
    <property type="entry name" value="OXIDOREDUCTASE MOLYBDOPTERIN-BINDING DOMAIN-CONTAINING PROTEIN"/>
    <property type="match status" value="1"/>
</dbReference>
<keyword evidence="4" id="KW-1185">Reference proteome</keyword>